<dbReference type="InterPro" id="IPR006143">
    <property type="entry name" value="RND_pump_MFP"/>
</dbReference>
<reference evidence="5 6" key="1">
    <citation type="submission" date="2016-10" db="EMBL/GenBank/DDBJ databases">
        <authorList>
            <person name="de Groot N.N."/>
        </authorList>
    </citation>
    <scope>NUCLEOTIDE SEQUENCE [LARGE SCALE GENOMIC DNA]</scope>
    <source>
        <strain evidence="5 6">DSM 21668</strain>
    </source>
</reference>
<dbReference type="Gene3D" id="2.40.30.170">
    <property type="match status" value="1"/>
</dbReference>
<evidence type="ECO:0000256" key="1">
    <source>
        <dbReference type="ARBA" id="ARBA00009477"/>
    </source>
</evidence>
<dbReference type="NCBIfam" id="TIGR01730">
    <property type="entry name" value="RND_mfp"/>
    <property type="match status" value="1"/>
</dbReference>
<sequence length="395" mass="43549">MKKTFLPVIAALALIATTLSGCSESEATETAEEKKEVTTSADSLRLSLQQLESVNVNLVSFENRQLRPVINASGKIKLLPDSRSEVHSEVEGHVDAIYVREGQFVTKGQPLLKLTSMEFLELQNQYISARSEADFLEIEYKRQEELKKSNVGVLAEYQSTEAKLNAALGRVKALKAKLSLLNFDANQLNNVRKAEISPVVIVRAPISGSILKVFQNLGKLANPTDPLVEIISTEQLQANIYVYEKDAELVQVGQKVDISFPNEAIPMVQGTVANVSRSLDTENGAITLYVNFKRPKTNEIIFSEMNVRARIVGATEKNSPNTLPKTAILNDGEANYIFGTSEPNAAKIPLRKLKVEVENEGEDYVQVKVLEKVPAGIKVANKNILALEAERKKSE</sequence>
<organism evidence="5 6">
    <name type="scientific">Siphonobacter aquaeclarae</name>
    <dbReference type="NCBI Taxonomy" id="563176"/>
    <lineage>
        <taxon>Bacteria</taxon>
        <taxon>Pseudomonadati</taxon>
        <taxon>Bacteroidota</taxon>
        <taxon>Cytophagia</taxon>
        <taxon>Cytophagales</taxon>
        <taxon>Cytophagaceae</taxon>
        <taxon>Siphonobacter</taxon>
    </lineage>
</organism>
<name>A0A1G9W5D1_9BACT</name>
<dbReference type="SUPFAM" id="SSF111369">
    <property type="entry name" value="HlyD-like secretion proteins"/>
    <property type="match status" value="1"/>
</dbReference>
<keyword evidence="2" id="KW-0813">Transport</keyword>
<evidence type="ECO:0000313" key="5">
    <source>
        <dbReference type="EMBL" id="SDM79437.1"/>
    </source>
</evidence>
<accession>A0A1G9W5D1</accession>
<dbReference type="GO" id="GO:0015679">
    <property type="term" value="P:plasma membrane copper ion transport"/>
    <property type="evidence" value="ECO:0007669"/>
    <property type="project" value="TreeGrafter"/>
</dbReference>
<feature type="chain" id="PRO_5011546660" evidence="4">
    <location>
        <begin position="22"/>
        <end position="395"/>
    </location>
</feature>
<evidence type="ECO:0000256" key="3">
    <source>
        <dbReference type="SAM" id="Coils"/>
    </source>
</evidence>
<dbReference type="PROSITE" id="PS51257">
    <property type="entry name" value="PROKAR_LIPOPROTEIN"/>
    <property type="match status" value="1"/>
</dbReference>
<dbReference type="STRING" id="563176.SAMN04488090_4248"/>
<dbReference type="InterPro" id="IPR051909">
    <property type="entry name" value="MFP_Cation_Efflux"/>
</dbReference>
<gene>
    <name evidence="5" type="ORF">SAMN04488090_4248</name>
</gene>
<comment type="similarity">
    <text evidence="1">Belongs to the membrane fusion protein (MFP) (TC 8.A.1) family.</text>
</comment>
<keyword evidence="4" id="KW-0732">Signal</keyword>
<dbReference type="AlphaFoldDB" id="A0A1G9W5D1"/>
<feature type="signal peptide" evidence="4">
    <location>
        <begin position="1"/>
        <end position="21"/>
    </location>
</feature>
<evidence type="ECO:0000256" key="2">
    <source>
        <dbReference type="ARBA" id="ARBA00022448"/>
    </source>
</evidence>
<dbReference type="RefSeq" id="WP_093207670.1">
    <property type="nucleotide sequence ID" value="NZ_FNGS01000009.1"/>
</dbReference>
<dbReference type="PANTHER" id="PTHR30097">
    <property type="entry name" value="CATION EFFLUX SYSTEM PROTEIN CUSB"/>
    <property type="match status" value="1"/>
</dbReference>
<dbReference type="Gene3D" id="1.10.287.470">
    <property type="entry name" value="Helix hairpin bin"/>
    <property type="match status" value="1"/>
</dbReference>
<protein>
    <submittedName>
        <fullName evidence="5">Barrel-sandwich domain of CusB or HlyD membrane-fusion</fullName>
    </submittedName>
</protein>
<dbReference type="GO" id="GO:0030313">
    <property type="term" value="C:cell envelope"/>
    <property type="evidence" value="ECO:0007669"/>
    <property type="project" value="TreeGrafter"/>
</dbReference>
<dbReference type="GO" id="GO:0060003">
    <property type="term" value="P:copper ion export"/>
    <property type="evidence" value="ECO:0007669"/>
    <property type="project" value="TreeGrafter"/>
</dbReference>
<dbReference type="EMBL" id="FNGS01000009">
    <property type="protein sequence ID" value="SDM79437.1"/>
    <property type="molecule type" value="Genomic_DNA"/>
</dbReference>
<keyword evidence="3" id="KW-0175">Coiled coil</keyword>
<evidence type="ECO:0000313" key="6">
    <source>
        <dbReference type="Proteomes" id="UP000198901"/>
    </source>
</evidence>
<dbReference type="Gene3D" id="2.40.50.100">
    <property type="match status" value="1"/>
</dbReference>
<dbReference type="GO" id="GO:0022857">
    <property type="term" value="F:transmembrane transporter activity"/>
    <property type="evidence" value="ECO:0007669"/>
    <property type="project" value="InterPro"/>
</dbReference>
<dbReference type="GO" id="GO:0016020">
    <property type="term" value="C:membrane"/>
    <property type="evidence" value="ECO:0007669"/>
    <property type="project" value="InterPro"/>
</dbReference>
<dbReference type="OrthoDB" id="921952at2"/>
<dbReference type="Proteomes" id="UP000198901">
    <property type="component" value="Unassembled WGS sequence"/>
</dbReference>
<proteinExistence type="inferred from homology"/>
<evidence type="ECO:0000256" key="4">
    <source>
        <dbReference type="SAM" id="SignalP"/>
    </source>
</evidence>
<dbReference type="PANTHER" id="PTHR30097:SF4">
    <property type="entry name" value="SLR6042 PROTEIN"/>
    <property type="match status" value="1"/>
</dbReference>
<keyword evidence="6" id="KW-1185">Reference proteome</keyword>
<feature type="coiled-coil region" evidence="3">
    <location>
        <begin position="119"/>
        <end position="177"/>
    </location>
</feature>